<dbReference type="CDD" id="cd00112">
    <property type="entry name" value="LDLa"/>
    <property type="match status" value="2"/>
</dbReference>
<dbReference type="AlphaFoldDB" id="A0AAN8S7E7"/>
<feature type="disulfide bond" evidence="11">
    <location>
        <begin position="168"/>
        <end position="180"/>
    </location>
</feature>
<keyword evidence="5" id="KW-0735">Signal-anchor</keyword>
<keyword evidence="7" id="KW-0472">Membrane</keyword>
<dbReference type="InterPro" id="IPR023415">
    <property type="entry name" value="LDLR_class-A_CS"/>
</dbReference>
<keyword evidence="9" id="KW-0325">Glycoprotein</keyword>
<evidence type="ECO:0000256" key="7">
    <source>
        <dbReference type="ARBA" id="ARBA00023136"/>
    </source>
</evidence>
<evidence type="ECO:0000256" key="1">
    <source>
        <dbReference type="ARBA" id="ARBA00004401"/>
    </source>
</evidence>
<evidence type="ECO:0000256" key="11">
    <source>
        <dbReference type="PROSITE-ProRule" id="PRU00124"/>
    </source>
</evidence>
<protein>
    <recommendedName>
        <fullName evidence="12">FZ domain-containing protein</fullName>
    </recommendedName>
</protein>
<evidence type="ECO:0000256" key="8">
    <source>
        <dbReference type="ARBA" id="ARBA00023157"/>
    </source>
</evidence>
<dbReference type="GO" id="GO:0005886">
    <property type="term" value="C:plasma membrane"/>
    <property type="evidence" value="ECO:0007669"/>
    <property type="project" value="UniProtKB-SubCell"/>
</dbReference>
<evidence type="ECO:0000256" key="4">
    <source>
        <dbReference type="ARBA" id="ARBA00022737"/>
    </source>
</evidence>
<keyword evidence="8 11" id="KW-1015">Disulfide bond</keyword>
<feature type="domain" description="FZ" evidence="12">
    <location>
        <begin position="39"/>
        <end position="163"/>
    </location>
</feature>
<keyword evidence="3" id="KW-0732">Signal</keyword>
<dbReference type="PROSITE" id="PS01209">
    <property type="entry name" value="LDLRA_1"/>
    <property type="match status" value="1"/>
</dbReference>
<dbReference type="Pfam" id="PF00057">
    <property type="entry name" value="Ldl_recept_a"/>
    <property type="match status" value="2"/>
</dbReference>
<comment type="caution">
    <text evidence="11">Lacks conserved residue(s) required for the propagation of feature annotation.</text>
</comment>
<gene>
    <name evidence="13" type="ORF">RUM43_012343</name>
</gene>
<dbReference type="InterPro" id="IPR002172">
    <property type="entry name" value="LDrepeatLR_classA_rpt"/>
</dbReference>
<dbReference type="PROSITE" id="PS50068">
    <property type="entry name" value="LDLRA_2"/>
    <property type="match status" value="2"/>
</dbReference>
<comment type="caution">
    <text evidence="13">The sequence shown here is derived from an EMBL/GenBank/DDBJ whole genome shotgun (WGS) entry which is preliminary data.</text>
</comment>
<dbReference type="GO" id="GO:0016192">
    <property type="term" value="P:vesicle-mediated transport"/>
    <property type="evidence" value="ECO:0007669"/>
    <property type="project" value="UniProtKB-ARBA"/>
</dbReference>
<dbReference type="Gene3D" id="1.10.2000.10">
    <property type="entry name" value="Frizzled cysteine-rich domain"/>
    <property type="match status" value="1"/>
</dbReference>
<feature type="disulfide bond" evidence="11">
    <location>
        <begin position="228"/>
        <end position="243"/>
    </location>
</feature>
<reference evidence="13 14" key="1">
    <citation type="submission" date="2023-10" db="EMBL/GenBank/DDBJ databases">
        <title>Genomes of two closely related lineages of the louse Polyplax serrata with different host specificities.</title>
        <authorList>
            <person name="Martinu J."/>
            <person name="Tarabai H."/>
            <person name="Stefka J."/>
            <person name="Hypsa V."/>
        </authorList>
    </citation>
    <scope>NUCLEOTIDE SEQUENCE [LARGE SCALE GENOMIC DNA]</scope>
    <source>
        <strain evidence="13">HR10_N</strain>
    </source>
</reference>
<keyword evidence="2" id="KW-0812">Transmembrane</keyword>
<name>A0AAN8S7E7_POLSC</name>
<dbReference type="CDD" id="cd07066">
    <property type="entry name" value="CRD_FZ"/>
    <property type="match status" value="1"/>
</dbReference>
<dbReference type="SMART" id="SM00192">
    <property type="entry name" value="LDLa"/>
    <property type="match status" value="2"/>
</dbReference>
<dbReference type="FunFam" id="4.10.400.10:FF:000002">
    <property type="entry name" value="Low-density lipoprotein receptor-related protein 1"/>
    <property type="match status" value="1"/>
</dbReference>
<evidence type="ECO:0000313" key="14">
    <source>
        <dbReference type="Proteomes" id="UP001372834"/>
    </source>
</evidence>
<evidence type="ECO:0000313" key="13">
    <source>
        <dbReference type="EMBL" id="KAK6619586.1"/>
    </source>
</evidence>
<feature type="disulfide bond" evidence="11">
    <location>
        <begin position="175"/>
        <end position="193"/>
    </location>
</feature>
<proteinExistence type="predicted"/>
<dbReference type="Pfam" id="PF01392">
    <property type="entry name" value="Fz"/>
    <property type="match status" value="1"/>
</dbReference>
<dbReference type="SUPFAM" id="SSF63501">
    <property type="entry name" value="Frizzled cysteine-rich domain"/>
    <property type="match status" value="1"/>
</dbReference>
<accession>A0AAN8S7E7</accession>
<dbReference type="PROSITE" id="PS50038">
    <property type="entry name" value="FZ"/>
    <property type="match status" value="1"/>
</dbReference>
<feature type="disulfide bond" evidence="10">
    <location>
        <begin position="90"/>
        <end position="128"/>
    </location>
</feature>
<dbReference type="Proteomes" id="UP001372834">
    <property type="component" value="Unassembled WGS sequence"/>
</dbReference>
<organism evidence="13 14">
    <name type="scientific">Polyplax serrata</name>
    <name type="common">Common mouse louse</name>
    <dbReference type="NCBI Taxonomy" id="468196"/>
    <lineage>
        <taxon>Eukaryota</taxon>
        <taxon>Metazoa</taxon>
        <taxon>Ecdysozoa</taxon>
        <taxon>Arthropoda</taxon>
        <taxon>Hexapoda</taxon>
        <taxon>Insecta</taxon>
        <taxon>Pterygota</taxon>
        <taxon>Neoptera</taxon>
        <taxon>Paraneoptera</taxon>
        <taxon>Psocodea</taxon>
        <taxon>Troctomorpha</taxon>
        <taxon>Phthiraptera</taxon>
        <taxon>Anoplura</taxon>
        <taxon>Polyplacidae</taxon>
        <taxon>Polyplax</taxon>
    </lineage>
</organism>
<dbReference type="SUPFAM" id="SSF57424">
    <property type="entry name" value="LDL receptor-like module"/>
    <property type="match status" value="2"/>
</dbReference>
<comment type="subcellular location">
    <subcellularLocation>
        <location evidence="1">Cell membrane</location>
        <topology evidence="1">Single-pass type II membrane protein</topology>
    </subcellularLocation>
</comment>
<dbReference type="PANTHER" id="PTHR24270">
    <property type="entry name" value="LOW-DENSITY LIPOPROTEIN RECEPTOR-RELATED"/>
    <property type="match status" value="1"/>
</dbReference>
<dbReference type="InterPro" id="IPR050685">
    <property type="entry name" value="LDLR"/>
</dbReference>
<sequence length="243" mass="27526">MQEVRFIKCFMYSRVSMDSSGGPSAKMVDYDFTLVEMEKSNSRCFSTKLGFCEGVVPYDVVQLPRIPGVNKYEDLKAVLPYFQTIIESGCSLRAREFICSLLEPECLPDSQRQAPPCKLNCKVVFDDCRDFIDQSSPLSKLFDCSRYPDWDESAENESECVNFSKGECYEEEHQCSDGTCIPLKWVCDGVHDCPGTRPSFDESDCKGCAENEFRCVLDGKCIPLHWKCDGQIDCTDHSDELSC</sequence>
<evidence type="ECO:0000256" key="6">
    <source>
        <dbReference type="ARBA" id="ARBA00022989"/>
    </source>
</evidence>
<evidence type="ECO:0000256" key="3">
    <source>
        <dbReference type="ARBA" id="ARBA00022729"/>
    </source>
</evidence>
<dbReference type="PRINTS" id="PR00261">
    <property type="entry name" value="LDLRECEPTOR"/>
</dbReference>
<evidence type="ECO:0000256" key="5">
    <source>
        <dbReference type="ARBA" id="ARBA00022968"/>
    </source>
</evidence>
<keyword evidence="4" id="KW-0677">Repeat</keyword>
<dbReference type="InterPro" id="IPR036790">
    <property type="entry name" value="Frizzled_dom_sf"/>
</dbReference>
<keyword evidence="6" id="KW-1133">Transmembrane helix</keyword>
<evidence type="ECO:0000256" key="9">
    <source>
        <dbReference type="ARBA" id="ARBA00023180"/>
    </source>
</evidence>
<evidence type="ECO:0000256" key="2">
    <source>
        <dbReference type="ARBA" id="ARBA00022692"/>
    </source>
</evidence>
<dbReference type="EMBL" id="JAWJWE010000040">
    <property type="protein sequence ID" value="KAK6619586.1"/>
    <property type="molecule type" value="Genomic_DNA"/>
</dbReference>
<dbReference type="InterPro" id="IPR020067">
    <property type="entry name" value="Frizzled_dom"/>
</dbReference>
<dbReference type="Gene3D" id="4.10.400.10">
    <property type="entry name" value="Low-density Lipoprotein Receptor"/>
    <property type="match status" value="2"/>
</dbReference>
<dbReference type="InterPro" id="IPR036055">
    <property type="entry name" value="LDL_receptor-like_sf"/>
</dbReference>
<evidence type="ECO:0000259" key="12">
    <source>
        <dbReference type="PROSITE" id="PS50038"/>
    </source>
</evidence>
<evidence type="ECO:0000256" key="10">
    <source>
        <dbReference type="PROSITE-ProRule" id="PRU00090"/>
    </source>
</evidence>